<dbReference type="InterPro" id="IPR036390">
    <property type="entry name" value="WH_DNA-bd_sf"/>
</dbReference>
<dbReference type="SUPFAM" id="SSF46785">
    <property type="entry name" value="Winged helix' DNA-binding domain"/>
    <property type="match status" value="1"/>
</dbReference>
<dbReference type="Gene3D" id="3.30.450.40">
    <property type="match status" value="1"/>
</dbReference>
<feature type="domain" description="IclR-ED" evidence="5">
    <location>
        <begin position="78"/>
        <end position="260"/>
    </location>
</feature>
<evidence type="ECO:0000259" key="4">
    <source>
        <dbReference type="PROSITE" id="PS51077"/>
    </source>
</evidence>
<keyword evidence="3" id="KW-0804">Transcription</keyword>
<dbReference type="InterPro" id="IPR036388">
    <property type="entry name" value="WH-like_DNA-bd_sf"/>
</dbReference>
<evidence type="ECO:0000259" key="5">
    <source>
        <dbReference type="PROSITE" id="PS51078"/>
    </source>
</evidence>
<dbReference type="Proteomes" id="UP000309992">
    <property type="component" value="Unassembled WGS sequence"/>
</dbReference>
<evidence type="ECO:0000256" key="3">
    <source>
        <dbReference type="ARBA" id="ARBA00023163"/>
    </source>
</evidence>
<dbReference type="PROSITE" id="PS51077">
    <property type="entry name" value="HTH_ICLR"/>
    <property type="match status" value="1"/>
</dbReference>
<dbReference type="SUPFAM" id="SSF55781">
    <property type="entry name" value="GAF domain-like"/>
    <property type="match status" value="1"/>
</dbReference>
<dbReference type="Pfam" id="PF01614">
    <property type="entry name" value="IclR_C"/>
    <property type="match status" value="1"/>
</dbReference>
<dbReference type="Gene3D" id="1.10.10.10">
    <property type="entry name" value="Winged helix-like DNA-binding domain superfamily/Winged helix DNA-binding domain"/>
    <property type="match status" value="1"/>
</dbReference>
<evidence type="ECO:0000313" key="7">
    <source>
        <dbReference type="Proteomes" id="UP000309992"/>
    </source>
</evidence>
<name>A0ABY2S0E9_9PSEU</name>
<dbReference type="EMBL" id="SWMS01000013">
    <property type="protein sequence ID" value="TKG67534.1"/>
    <property type="molecule type" value="Genomic_DNA"/>
</dbReference>
<comment type="caution">
    <text evidence="6">The sequence shown here is derived from an EMBL/GenBank/DDBJ whole genome shotgun (WGS) entry which is preliminary data.</text>
</comment>
<proteinExistence type="predicted"/>
<feature type="domain" description="HTH iclR-type" evidence="4">
    <location>
        <begin position="16"/>
        <end position="77"/>
    </location>
</feature>
<gene>
    <name evidence="6" type="ORF">FCN18_22500</name>
</gene>
<accession>A0ABY2S0E9</accession>
<evidence type="ECO:0000313" key="6">
    <source>
        <dbReference type="EMBL" id="TKG67534.1"/>
    </source>
</evidence>
<evidence type="ECO:0000256" key="1">
    <source>
        <dbReference type="ARBA" id="ARBA00023015"/>
    </source>
</evidence>
<keyword evidence="7" id="KW-1185">Reference proteome</keyword>
<protein>
    <submittedName>
        <fullName evidence="6">IclR family transcriptional regulator</fullName>
    </submittedName>
</protein>
<keyword evidence="1" id="KW-0805">Transcription regulation</keyword>
<evidence type="ECO:0000256" key="2">
    <source>
        <dbReference type="ARBA" id="ARBA00023125"/>
    </source>
</evidence>
<dbReference type="PROSITE" id="PS51078">
    <property type="entry name" value="ICLR_ED"/>
    <property type="match status" value="1"/>
</dbReference>
<dbReference type="InterPro" id="IPR014757">
    <property type="entry name" value="Tscrpt_reg_IclR_C"/>
</dbReference>
<keyword evidence="2" id="KW-0238">DNA-binding</keyword>
<dbReference type="SMART" id="SM00346">
    <property type="entry name" value="HTH_ICLR"/>
    <property type="match status" value="1"/>
</dbReference>
<dbReference type="PANTHER" id="PTHR30136">
    <property type="entry name" value="HELIX-TURN-HELIX TRANSCRIPTIONAL REGULATOR, ICLR FAMILY"/>
    <property type="match status" value="1"/>
</dbReference>
<reference evidence="6 7" key="1">
    <citation type="journal article" date="2015" name="Antonie Van Leeuwenhoek">
        <title>Prauserella endophytica sp. nov., an endophytic actinobacterium isolated from Tamarix taklamakanensis.</title>
        <authorList>
            <person name="Liu J.M."/>
            <person name="Habden X."/>
            <person name="Guo L."/>
            <person name="Tuo L."/>
            <person name="Jiang Z.K."/>
            <person name="Liu S.W."/>
            <person name="Liu X.F."/>
            <person name="Chen L."/>
            <person name="Li R.F."/>
            <person name="Zhang Y.Q."/>
            <person name="Sun C.H."/>
        </authorList>
    </citation>
    <scope>NUCLEOTIDE SEQUENCE [LARGE SCALE GENOMIC DNA]</scope>
    <source>
        <strain evidence="6 7">CGMCC 4.7182</strain>
    </source>
</reference>
<organism evidence="6 7">
    <name type="scientific">Prauserella endophytica</name>
    <dbReference type="NCBI Taxonomy" id="1592324"/>
    <lineage>
        <taxon>Bacteria</taxon>
        <taxon>Bacillati</taxon>
        <taxon>Actinomycetota</taxon>
        <taxon>Actinomycetes</taxon>
        <taxon>Pseudonocardiales</taxon>
        <taxon>Pseudonocardiaceae</taxon>
        <taxon>Prauserella</taxon>
        <taxon>Prauserella coralliicola group</taxon>
    </lineage>
</organism>
<dbReference type="InterPro" id="IPR005471">
    <property type="entry name" value="Tscrpt_reg_IclR_N"/>
</dbReference>
<dbReference type="Pfam" id="PF09339">
    <property type="entry name" value="HTH_IclR"/>
    <property type="match status" value="1"/>
</dbReference>
<sequence>MTQEALQDGSAGRETVTSVLRACQLLSHFSADRPVITLAELTATTGLNKPTVHRLMSSFVEAGWVHREHTGAYRIRMPVFTIGAAALAGFDLRTEARPELEALAQRFGDTAFLMVPSDAGAVCIDRVEGGKPMALAAISVGSVLPFHAAAAPVAMAAFDPEIRRRVLKGRLEAFTEETHIDPAALASHLERVRTEGISRSQDDYLRGVSAVAAPVLGQYGALVGTISLGGHSEDFAGAEGEARAEAVRAAADRLSTTVRASRL</sequence>
<dbReference type="InterPro" id="IPR029016">
    <property type="entry name" value="GAF-like_dom_sf"/>
</dbReference>
<dbReference type="PANTHER" id="PTHR30136:SF24">
    <property type="entry name" value="HTH-TYPE TRANSCRIPTIONAL REPRESSOR ALLR"/>
    <property type="match status" value="1"/>
</dbReference>
<dbReference type="RefSeq" id="WP_112276740.1">
    <property type="nucleotide sequence ID" value="NZ_SWMS01000013.1"/>
</dbReference>
<dbReference type="InterPro" id="IPR050707">
    <property type="entry name" value="HTH_MetabolicPath_Reg"/>
</dbReference>